<dbReference type="Gene3D" id="1.10.260.40">
    <property type="entry name" value="lambda repressor-like DNA-binding domains"/>
    <property type="match status" value="1"/>
</dbReference>
<comment type="caution">
    <text evidence="1">The sequence shown here is derived from an EMBL/GenBank/DDBJ whole genome shotgun (WGS) entry which is preliminary data.</text>
</comment>
<keyword evidence="2" id="KW-1185">Reference proteome</keyword>
<gene>
    <name evidence="1" type="ORF">EZ315_06645</name>
</gene>
<dbReference type="GO" id="GO:0003677">
    <property type="term" value="F:DNA binding"/>
    <property type="evidence" value="ECO:0007669"/>
    <property type="project" value="InterPro"/>
</dbReference>
<dbReference type="InterPro" id="IPR010982">
    <property type="entry name" value="Lambda_DNA-bd_dom_sf"/>
</dbReference>
<reference evidence="1 2" key="1">
    <citation type="submission" date="2019-02" db="EMBL/GenBank/DDBJ databases">
        <title>Isolation and identification of novel species under the genus Muribaculum.</title>
        <authorList>
            <person name="Miyake S."/>
            <person name="Ding Y."/>
            <person name="Low A."/>
            <person name="Soh M."/>
            <person name="Seedorf H."/>
        </authorList>
    </citation>
    <scope>NUCLEOTIDE SEQUENCE [LARGE SCALE GENOMIC DNA]</scope>
    <source>
        <strain evidence="1 2">TLL-A3</strain>
    </source>
</reference>
<evidence type="ECO:0000313" key="1">
    <source>
        <dbReference type="EMBL" id="TGG40375.1"/>
    </source>
</evidence>
<dbReference type="SUPFAM" id="SSF47413">
    <property type="entry name" value="lambda repressor-like DNA-binding domains"/>
    <property type="match status" value="1"/>
</dbReference>
<dbReference type="RefSeq" id="WP_135471389.1">
    <property type="nucleotide sequence ID" value="NZ_CASCNC010000029.1"/>
</dbReference>
<sequence>MVHIGQLIHQELLRQERTPAWLARKINCQRPNIYYIFSQPSINTELLERISRALGVDFFMVLSECIKKEM</sequence>
<dbReference type="Proteomes" id="UP000297635">
    <property type="component" value="Unassembled WGS sequence"/>
</dbReference>
<dbReference type="AlphaFoldDB" id="A0A4Z0V9D5"/>
<dbReference type="EMBL" id="SJSA01000001">
    <property type="protein sequence ID" value="TGG40375.1"/>
    <property type="molecule type" value="Genomic_DNA"/>
</dbReference>
<dbReference type="GeneID" id="82149465"/>
<evidence type="ECO:0000313" key="2">
    <source>
        <dbReference type="Proteomes" id="UP000297635"/>
    </source>
</evidence>
<name>A0A4Z0V9D5_9BACT</name>
<protein>
    <submittedName>
        <fullName evidence="1">XRE family transcriptional regulator</fullName>
    </submittedName>
</protein>
<organism evidence="1 2">
    <name type="scientific">Duncaniella freteri</name>
    <dbReference type="NCBI Taxonomy" id="2530391"/>
    <lineage>
        <taxon>Bacteria</taxon>
        <taxon>Pseudomonadati</taxon>
        <taxon>Bacteroidota</taxon>
        <taxon>Bacteroidia</taxon>
        <taxon>Bacteroidales</taxon>
        <taxon>Muribaculaceae</taxon>
        <taxon>Duncaniella</taxon>
    </lineage>
</organism>
<proteinExistence type="predicted"/>
<accession>A0A4Z0V9D5</accession>